<dbReference type="NCBIfam" id="TIGR02447">
    <property type="entry name" value="yiiD_Cterm"/>
    <property type="match status" value="1"/>
</dbReference>
<comment type="caution">
    <text evidence="3">The sequence shown here is derived from an EMBL/GenBank/DDBJ whole genome shotgun (WGS) entry which is preliminary data.</text>
</comment>
<dbReference type="Gene3D" id="3.10.129.10">
    <property type="entry name" value="Hotdog Thioesterase"/>
    <property type="match status" value="1"/>
</dbReference>
<dbReference type="EMBL" id="JBBMRA010000002">
    <property type="protein sequence ID" value="MEM5535612.1"/>
    <property type="molecule type" value="Genomic_DNA"/>
</dbReference>
<dbReference type="Pfam" id="PF09500">
    <property type="entry name" value="YiiD_C"/>
    <property type="match status" value="1"/>
</dbReference>
<protein>
    <submittedName>
        <fullName evidence="3">YiiD C-terminal domain-containing protein</fullName>
    </submittedName>
</protein>
<dbReference type="InterPro" id="IPR012660">
    <property type="entry name" value="YiiD_C"/>
</dbReference>
<proteinExistence type="predicted"/>
<dbReference type="RefSeq" id="WP_067982090.1">
    <property type="nucleotide sequence ID" value="NZ_JBBMRA010000002.1"/>
</dbReference>
<gene>
    <name evidence="3" type="ORF">WNY58_04315</name>
</gene>
<dbReference type="InterPro" id="IPR029069">
    <property type="entry name" value="HotDog_dom_sf"/>
</dbReference>
<organism evidence="3 4">
    <name type="scientific">Neptuniibacter pectenicola</name>
    <dbReference type="NCBI Taxonomy" id="1806669"/>
    <lineage>
        <taxon>Bacteria</taxon>
        <taxon>Pseudomonadati</taxon>
        <taxon>Pseudomonadota</taxon>
        <taxon>Gammaproteobacteria</taxon>
        <taxon>Oceanospirillales</taxon>
        <taxon>Oceanospirillaceae</taxon>
        <taxon>Neptuniibacter</taxon>
    </lineage>
</organism>
<evidence type="ECO:0000259" key="2">
    <source>
        <dbReference type="Pfam" id="PF09500"/>
    </source>
</evidence>
<reference evidence="3 4" key="1">
    <citation type="submission" date="2024-03" db="EMBL/GenBank/DDBJ databases">
        <title>Community enrichment and isolation of bacterial strains for fucoidan degradation.</title>
        <authorList>
            <person name="Sichert A."/>
        </authorList>
    </citation>
    <scope>NUCLEOTIDE SEQUENCE [LARGE SCALE GENOMIC DNA]</scope>
    <source>
        <strain evidence="3 4">AS76</strain>
    </source>
</reference>
<keyword evidence="1" id="KW-0812">Transmembrane</keyword>
<evidence type="ECO:0000313" key="4">
    <source>
        <dbReference type="Proteomes" id="UP001449225"/>
    </source>
</evidence>
<accession>A0ABU9TPS9</accession>
<keyword evidence="1" id="KW-0472">Membrane</keyword>
<keyword evidence="4" id="KW-1185">Reference proteome</keyword>
<feature type="transmembrane region" description="Helical" evidence="1">
    <location>
        <begin position="54"/>
        <end position="74"/>
    </location>
</feature>
<evidence type="ECO:0000256" key="1">
    <source>
        <dbReference type="SAM" id="Phobius"/>
    </source>
</evidence>
<name>A0ABU9TPS9_9GAMM</name>
<sequence>MIDYNRIADAFLVRLKGEIPLVNHLGLSPLQWDGQTLAMTAALAPNVNDKGTGFGGSLATIATLCGWSIVMLYLRAKGRDDDVVIRDSHLEYFLPVTSDFTAKTSLPEPALLTAFYQKMLEKGRARIDLVIEIKQGDKVAMRLTGSYVALEKQR</sequence>
<feature type="domain" description="Thioesterase putative" evidence="2">
    <location>
        <begin position="14"/>
        <end position="150"/>
    </location>
</feature>
<evidence type="ECO:0000313" key="3">
    <source>
        <dbReference type="EMBL" id="MEM5535612.1"/>
    </source>
</evidence>
<dbReference type="Proteomes" id="UP001449225">
    <property type="component" value="Unassembled WGS sequence"/>
</dbReference>
<keyword evidence="1" id="KW-1133">Transmembrane helix</keyword>
<dbReference type="SUPFAM" id="SSF54637">
    <property type="entry name" value="Thioesterase/thiol ester dehydrase-isomerase"/>
    <property type="match status" value="1"/>
</dbReference>